<feature type="compositionally biased region" description="Pro residues" evidence="1">
    <location>
        <begin position="157"/>
        <end position="167"/>
    </location>
</feature>
<sequence length="248" mass="27643">MDSRSTTAPNDTTADQSPVSEIHTEFRYIEAYEDVCDSCELFNMQNAMSQCKSCGWRECRACTIETGGRRSHQFQGRRHFSPVDISELRTQAAIDHERRVARLGGWMSMRGLSRQRGHARGWRYSRRRRGEQIGGWGRRNGRGHRGNRQRGQEPAPGAAPAPAPSPAASPNTGEADLDGARAPETAEGAEMLYALGLEDSASRRSESGSTTSEEERQTRHASCLILAKRAREQFETQQTDRATEECVT</sequence>
<evidence type="ECO:0000313" key="2">
    <source>
        <dbReference type="EMBL" id="RDH14814.1"/>
    </source>
</evidence>
<accession>A0A370BGW4</accession>
<dbReference type="EMBL" id="KZ851958">
    <property type="protein sequence ID" value="RDH14814.1"/>
    <property type="molecule type" value="Genomic_DNA"/>
</dbReference>
<name>A0A370BGW4_ASPNG</name>
<dbReference type="VEuPathDB" id="FungiDB:M747DRAFT_362133"/>
<dbReference type="Proteomes" id="UP000253845">
    <property type="component" value="Unassembled WGS sequence"/>
</dbReference>
<proteinExistence type="predicted"/>
<evidence type="ECO:0000256" key="1">
    <source>
        <dbReference type="SAM" id="MobiDB-lite"/>
    </source>
</evidence>
<dbReference type="AlphaFoldDB" id="A0A370BGW4"/>
<reference evidence="2 3" key="1">
    <citation type="submission" date="2018-07" db="EMBL/GenBank/DDBJ databases">
        <title>Section-level genome sequencing of Aspergillus section Nigri to investigate inter- and intra-species variation.</title>
        <authorList>
            <consortium name="DOE Joint Genome Institute"/>
            <person name="Vesth T.C."/>
            <person name="Nybo J.L."/>
            <person name="Theobald S."/>
            <person name="Frisvad J.C."/>
            <person name="Larsen T.O."/>
            <person name="Nielsen K.F."/>
            <person name="Hoof J.B."/>
            <person name="Brandl J."/>
            <person name="Salamov A."/>
            <person name="Riley R."/>
            <person name="Gladden J.M."/>
            <person name="Phatale P."/>
            <person name="Nielsen M.T."/>
            <person name="Lyhne E.K."/>
            <person name="Kogle M.E."/>
            <person name="Strasser K."/>
            <person name="McDonnell E."/>
            <person name="Barry K."/>
            <person name="Clum A."/>
            <person name="Chen C."/>
            <person name="Nolan M."/>
            <person name="Sandor L."/>
            <person name="Kuo A."/>
            <person name="Lipzen A."/>
            <person name="Hainaut M."/>
            <person name="Drula E."/>
            <person name="Tsang A."/>
            <person name="Magnuson J.K."/>
            <person name="Henrissat B."/>
            <person name="Wiebenga A."/>
            <person name="Simmons B.A."/>
            <person name="Makela M.R."/>
            <person name="De vries R.P."/>
            <person name="Grigoriev I.V."/>
            <person name="Mortensen U.H."/>
            <person name="Baker S.E."/>
            <person name="Andersen M.R."/>
        </authorList>
    </citation>
    <scope>NUCLEOTIDE SEQUENCE [LARGE SCALE GENOMIC DNA]</scope>
    <source>
        <strain evidence="2 3">ATCC 13496</strain>
    </source>
</reference>
<gene>
    <name evidence="2" type="ORF">M747DRAFT_362133</name>
</gene>
<protein>
    <submittedName>
        <fullName evidence="2">Uncharacterized protein</fullName>
    </submittedName>
</protein>
<feature type="region of interest" description="Disordered" evidence="1">
    <location>
        <begin position="133"/>
        <end position="223"/>
    </location>
</feature>
<feature type="compositionally biased region" description="Basic residues" evidence="1">
    <location>
        <begin position="139"/>
        <end position="148"/>
    </location>
</feature>
<organism evidence="2 3">
    <name type="scientific">Aspergillus niger ATCC 13496</name>
    <dbReference type="NCBI Taxonomy" id="1353008"/>
    <lineage>
        <taxon>Eukaryota</taxon>
        <taxon>Fungi</taxon>
        <taxon>Dikarya</taxon>
        <taxon>Ascomycota</taxon>
        <taxon>Pezizomycotina</taxon>
        <taxon>Eurotiomycetes</taxon>
        <taxon>Eurotiomycetidae</taxon>
        <taxon>Eurotiales</taxon>
        <taxon>Aspergillaceae</taxon>
        <taxon>Aspergillus</taxon>
        <taxon>Aspergillus subgen. Circumdati</taxon>
    </lineage>
</organism>
<evidence type="ECO:0000313" key="3">
    <source>
        <dbReference type="Proteomes" id="UP000253845"/>
    </source>
</evidence>